<name>A0A401IFN4_APHSA</name>
<evidence type="ECO:0000313" key="3">
    <source>
        <dbReference type="Proteomes" id="UP000287247"/>
    </source>
</evidence>
<reference evidence="3" key="1">
    <citation type="submission" date="2017-05" db="EMBL/GenBank/DDBJ databases">
        <title>Physiological properties and genetic analysis related to exopolysaccharide production of fresh-water unicellular cyanobacterium Aphanothece sacrum, Suizenji Nori, that has been cultured as a food source in Japan.</title>
        <authorList>
            <person name="Kanesaki Y."/>
            <person name="Yoshikawa S."/>
            <person name="Ohki K."/>
        </authorList>
    </citation>
    <scope>NUCLEOTIDE SEQUENCE [LARGE SCALE GENOMIC DNA]</scope>
    <source>
        <strain evidence="3">FPU1</strain>
    </source>
</reference>
<protein>
    <submittedName>
        <fullName evidence="2">Uncharacterized protein</fullName>
    </submittedName>
</protein>
<feature type="region of interest" description="Disordered" evidence="1">
    <location>
        <begin position="57"/>
        <end position="83"/>
    </location>
</feature>
<organism evidence="2 3">
    <name type="scientific">Aphanothece sacrum FPU1</name>
    <dbReference type="NCBI Taxonomy" id="1920663"/>
    <lineage>
        <taxon>Bacteria</taxon>
        <taxon>Bacillati</taxon>
        <taxon>Cyanobacteriota</taxon>
        <taxon>Cyanophyceae</taxon>
        <taxon>Oscillatoriophycideae</taxon>
        <taxon>Chroococcales</taxon>
        <taxon>Aphanothecaceae</taxon>
        <taxon>Aphanothece</taxon>
    </lineage>
</organism>
<gene>
    <name evidence="2" type="ORF">AsFPU1_1390</name>
</gene>
<evidence type="ECO:0000256" key="1">
    <source>
        <dbReference type="SAM" id="MobiDB-lite"/>
    </source>
</evidence>
<keyword evidence="3" id="KW-1185">Reference proteome</keyword>
<evidence type="ECO:0000313" key="2">
    <source>
        <dbReference type="EMBL" id="GBF79990.1"/>
    </source>
</evidence>
<dbReference type="RefSeq" id="WP_124971933.1">
    <property type="nucleotide sequence ID" value="NZ_BDQK01000005.1"/>
</dbReference>
<comment type="caution">
    <text evidence="2">The sequence shown here is derived from an EMBL/GenBank/DDBJ whole genome shotgun (WGS) entry which is preliminary data.</text>
</comment>
<dbReference type="OrthoDB" id="467329at2"/>
<dbReference type="Proteomes" id="UP000287247">
    <property type="component" value="Unassembled WGS sequence"/>
</dbReference>
<accession>A0A401IFN4</accession>
<dbReference type="AlphaFoldDB" id="A0A401IFN4"/>
<proteinExistence type="predicted"/>
<dbReference type="EMBL" id="BDQK01000005">
    <property type="protein sequence ID" value="GBF79990.1"/>
    <property type="molecule type" value="Genomic_DNA"/>
</dbReference>
<sequence length="83" mass="9580">MIKQEEITIKVSSEIAQIYRQASQEEQEQLQLKISALLQLQIMESRQQKLKKFRETMDKSSQEAQANGLTPEILEAILSETDD</sequence>